<evidence type="ECO:0000256" key="8">
    <source>
        <dbReference type="ARBA" id="ARBA00022737"/>
    </source>
</evidence>
<dbReference type="EMBL" id="JMSN01000025">
    <property type="protein sequence ID" value="KDN48450.1"/>
    <property type="molecule type" value="Genomic_DNA"/>
</dbReference>
<evidence type="ECO:0000256" key="4">
    <source>
        <dbReference type="ARBA" id="ARBA00012839"/>
    </source>
</evidence>
<dbReference type="SUPFAM" id="SSF82109">
    <property type="entry name" value="MIR domain"/>
    <property type="match status" value="1"/>
</dbReference>
<feature type="domain" description="MIR" evidence="16">
    <location>
        <begin position="506"/>
        <end position="562"/>
    </location>
</feature>
<dbReference type="OMA" id="NCHLNAP"/>
<dbReference type="Pfam" id="PF02815">
    <property type="entry name" value="MIR"/>
    <property type="match status" value="1"/>
</dbReference>
<dbReference type="Gene3D" id="2.80.10.50">
    <property type="match status" value="1"/>
</dbReference>
<comment type="pathway">
    <text evidence="2 14">Protein modification; protein glycosylation.</text>
</comment>
<dbReference type="HOGENOM" id="CLU_008438_0_0_1"/>
<accession>A0A066WCF7</accession>
<keyword evidence="10 14" id="KW-1133">Transmembrane helix</keyword>
<dbReference type="Proteomes" id="UP000027361">
    <property type="component" value="Unassembled WGS sequence"/>
</dbReference>
<dbReference type="InterPro" id="IPR003342">
    <property type="entry name" value="ArnT-like_N"/>
</dbReference>
<comment type="function">
    <text evidence="14">Transfers mannose from Dol-P-mannose to Ser or Thr residues on proteins.</text>
</comment>
<dbReference type="CDD" id="cd23285">
    <property type="entry name" value="beta-trefoil_MIR_PMT4-like"/>
    <property type="match status" value="1"/>
</dbReference>
<dbReference type="GO" id="GO:0005789">
    <property type="term" value="C:endoplasmic reticulum membrane"/>
    <property type="evidence" value="ECO:0007669"/>
    <property type="project" value="UniProtKB-SubCell"/>
</dbReference>
<evidence type="ECO:0000256" key="13">
    <source>
        <dbReference type="ARBA" id="ARBA00045102"/>
    </source>
</evidence>
<dbReference type="EC" id="2.4.1.109" evidence="4 14"/>
<organism evidence="17 18">
    <name type="scientific">Tilletiaria anomala (strain ATCC 24038 / CBS 436.72 / UBC 951)</name>
    <dbReference type="NCBI Taxonomy" id="1037660"/>
    <lineage>
        <taxon>Eukaryota</taxon>
        <taxon>Fungi</taxon>
        <taxon>Dikarya</taxon>
        <taxon>Basidiomycota</taxon>
        <taxon>Ustilaginomycotina</taxon>
        <taxon>Exobasidiomycetes</taxon>
        <taxon>Georgefischeriales</taxon>
        <taxon>Tilletiariaceae</taxon>
        <taxon>Tilletiaria</taxon>
    </lineage>
</organism>
<dbReference type="PROSITE" id="PS50919">
    <property type="entry name" value="MIR"/>
    <property type="match status" value="3"/>
</dbReference>
<feature type="transmembrane region" description="Helical" evidence="14">
    <location>
        <begin position="319"/>
        <end position="340"/>
    </location>
</feature>
<protein>
    <recommendedName>
        <fullName evidence="4 14">Dolichyl-phosphate-mannose--protein mannosyltransferase</fullName>
        <ecNumber evidence="4 14">2.4.1.109</ecNumber>
    </recommendedName>
</protein>
<dbReference type="InterPro" id="IPR027005">
    <property type="entry name" value="PMT-like"/>
</dbReference>
<evidence type="ECO:0000256" key="7">
    <source>
        <dbReference type="ARBA" id="ARBA00022692"/>
    </source>
</evidence>
<evidence type="ECO:0000256" key="6">
    <source>
        <dbReference type="ARBA" id="ARBA00022679"/>
    </source>
</evidence>
<dbReference type="Pfam" id="PF16192">
    <property type="entry name" value="PMT_4TMC"/>
    <property type="match status" value="1"/>
</dbReference>
<dbReference type="OrthoDB" id="292747at2759"/>
<dbReference type="InParanoid" id="A0A066WCF7"/>
<dbReference type="AlphaFoldDB" id="A0A066WCF7"/>
<evidence type="ECO:0000256" key="2">
    <source>
        <dbReference type="ARBA" id="ARBA00004922"/>
    </source>
</evidence>
<dbReference type="InterPro" id="IPR032421">
    <property type="entry name" value="PMT_4TMC"/>
</dbReference>
<dbReference type="InterPro" id="IPR036300">
    <property type="entry name" value="MIR_dom_sf"/>
</dbReference>
<feature type="transmembrane region" description="Helical" evidence="14">
    <location>
        <begin position="265"/>
        <end position="298"/>
    </location>
</feature>
<dbReference type="PANTHER" id="PTHR10050">
    <property type="entry name" value="DOLICHYL-PHOSPHATE-MANNOSE--PROTEIN MANNOSYLTRANSFERASE"/>
    <property type="match status" value="1"/>
</dbReference>
<keyword evidence="7 14" id="KW-0812">Transmembrane</keyword>
<reference evidence="17 18" key="1">
    <citation type="submission" date="2014-05" db="EMBL/GenBank/DDBJ databases">
        <title>Draft genome sequence of a rare smut relative, Tilletiaria anomala UBC 951.</title>
        <authorList>
            <consortium name="DOE Joint Genome Institute"/>
            <person name="Toome M."/>
            <person name="Kuo A."/>
            <person name="Henrissat B."/>
            <person name="Lipzen A."/>
            <person name="Tritt A."/>
            <person name="Yoshinaga Y."/>
            <person name="Zane M."/>
            <person name="Barry K."/>
            <person name="Grigoriev I.V."/>
            <person name="Spatafora J.W."/>
            <person name="Aimea M.C."/>
        </authorList>
    </citation>
    <scope>NUCLEOTIDE SEQUENCE [LARGE SCALE GENOMIC DNA]</scope>
    <source>
        <strain evidence="17 18">UBC 951</strain>
    </source>
</reference>
<feature type="transmembrane region" description="Helical" evidence="14">
    <location>
        <begin position="645"/>
        <end position="666"/>
    </location>
</feature>
<evidence type="ECO:0000256" key="3">
    <source>
        <dbReference type="ARBA" id="ARBA00007222"/>
    </source>
</evidence>
<name>A0A066WCF7_TILAU</name>
<feature type="region of interest" description="Disordered" evidence="15">
    <location>
        <begin position="1"/>
        <end position="65"/>
    </location>
</feature>
<feature type="transmembrane region" description="Helical" evidence="14">
    <location>
        <begin position="766"/>
        <end position="783"/>
    </location>
</feature>
<evidence type="ECO:0000313" key="18">
    <source>
        <dbReference type="Proteomes" id="UP000027361"/>
    </source>
</evidence>
<dbReference type="FunCoup" id="A0A066WCF7">
    <property type="interactions" value="165"/>
</dbReference>
<evidence type="ECO:0000256" key="11">
    <source>
        <dbReference type="ARBA" id="ARBA00023136"/>
    </source>
</evidence>
<dbReference type="GO" id="GO:0004169">
    <property type="term" value="F:dolichyl-phosphate-mannose-protein mannosyltransferase activity"/>
    <property type="evidence" value="ECO:0007669"/>
    <property type="project" value="UniProtKB-UniRule"/>
</dbReference>
<dbReference type="STRING" id="1037660.A0A066WCF7"/>
<evidence type="ECO:0000313" key="17">
    <source>
        <dbReference type="EMBL" id="KDN48450.1"/>
    </source>
</evidence>
<evidence type="ECO:0000259" key="16">
    <source>
        <dbReference type="PROSITE" id="PS50919"/>
    </source>
</evidence>
<dbReference type="RefSeq" id="XP_013244106.1">
    <property type="nucleotide sequence ID" value="XM_013388652.1"/>
</dbReference>
<keyword evidence="5 14" id="KW-0328">Glycosyltransferase</keyword>
<evidence type="ECO:0000256" key="9">
    <source>
        <dbReference type="ARBA" id="ARBA00022824"/>
    </source>
</evidence>
<keyword evidence="11 14" id="KW-0472">Membrane</keyword>
<gene>
    <name evidence="17" type="ORF">K437DRAFT_273453</name>
</gene>
<evidence type="ECO:0000256" key="1">
    <source>
        <dbReference type="ARBA" id="ARBA00004477"/>
    </source>
</evidence>
<feature type="domain" description="MIR" evidence="16">
    <location>
        <begin position="443"/>
        <end position="514"/>
    </location>
</feature>
<evidence type="ECO:0000256" key="12">
    <source>
        <dbReference type="ARBA" id="ARBA00045085"/>
    </source>
</evidence>
<feature type="transmembrane region" description="Helical" evidence="14">
    <location>
        <begin position="710"/>
        <end position="732"/>
    </location>
</feature>
<dbReference type="GeneID" id="25266451"/>
<feature type="compositionally biased region" description="Low complexity" evidence="15">
    <location>
        <begin position="1"/>
        <end position="14"/>
    </location>
</feature>
<keyword evidence="9 14" id="KW-0256">Endoplasmic reticulum</keyword>
<comment type="catalytic activity">
    <reaction evidence="13 14">
        <text>a di-trans,poly-cis-dolichyl beta-D-mannosyl phosphate + L-seryl-[protein] = 3-O-(alpha-D-mannosyl)-L-seryl-[protein] + a di-trans,poly-cis-dolichyl phosphate + H(+)</text>
        <dbReference type="Rhea" id="RHEA:17377"/>
        <dbReference type="Rhea" id="RHEA-COMP:9863"/>
        <dbReference type="Rhea" id="RHEA-COMP:13546"/>
        <dbReference type="Rhea" id="RHEA-COMP:19498"/>
        <dbReference type="Rhea" id="RHEA-COMP:19501"/>
        <dbReference type="ChEBI" id="CHEBI:15378"/>
        <dbReference type="ChEBI" id="CHEBI:29999"/>
        <dbReference type="ChEBI" id="CHEBI:57683"/>
        <dbReference type="ChEBI" id="CHEBI:58211"/>
        <dbReference type="ChEBI" id="CHEBI:137321"/>
        <dbReference type="EC" id="2.4.1.109"/>
    </reaction>
</comment>
<keyword evidence="18" id="KW-1185">Reference proteome</keyword>
<keyword evidence="6 14" id="KW-0808">Transferase</keyword>
<feature type="transmembrane region" description="Helical" evidence="14">
    <location>
        <begin position="231"/>
        <end position="253"/>
    </location>
</feature>
<dbReference type="InterPro" id="IPR016093">
    <property type="entry name" value="MIR_motif"/>
</dbReference>
<evidence type="ECO:0000256" key="14">
    <source>
        <dbReference type="RuleBase" id="RU367007"/>
    </source>
</evidence>
<evidence type="ECO:0000256" key="10">
    <source>
        <dbReference type="ARBA" id="ARBA00022989"/>
    </source>
</evidence>
<feature type="transmembrane region" description="Helical" evidence="14">
    <location>
        <begin position="687"/>
        <end position="704"/>
    </location>
</feature>
<keyword evidence="8" id="KW-0677">Repeat</keyword>
<dbReference type="UniPathway" id="UPA00378"/>
<comment type="subcellular location">
    <subcellularLocation>
        <location evidence="1 14">Endoplasmic reticulum membrane</location>
        <topology evidence="1 14">Multi-pass membrane protein</topology>
    </subcellularLocation>
</comment>
<sequence length="812" mass="92468">MPATSASTSKGAASQLRARGSGTASRANEARGPHNGGAHSHTDEHTSLLESSKGRKRGSKNDRDAEWDGFADDDFARKYHGLPVPESIHRLDSDYPIMLVLLAVAFAARFYKIWHPNQVVFDEVHFGKFAAYYLKREYFFDVHPPLAKLINALAGYLARFDGKFEFDNIGDKYLDHNVPYVKMRSMPALMGSLQVPLAYAIMRETGHSPSIACLSAAMILLDNAHIAQDRLILLDAALVLFMMCSLLSYIKFFKERYNEFSARWWFWMFATGTNLALTMSCKMVGLFTFLSIGSAVALDLWNLLDIRRGHSMTHISKHFFARVLGLIVWPACVYIFWFWVHFAILTKSGTGDAFMTSEFQQTLEGNPMLSSARDVHYGDRITAMHKGTNVYLHSHVERWPLKYDDGRISSQGQQVTGYPHNDTNNIWEIFPATELPEDVSGDAAAVRHGDIIRLLHVNTQSYLLAHDVASPLMPTNEEFTTWPWNDTSRYNDTLFELQIEGVNDKQNIWKSKSSLFRLIHVPTRVSMWTHAEPLPEWGFQQQEINGNKNALDKTALWYVDDLHPDEKASDHEERLKPLPPRKRTHMNFFRKFFELQLTMLHQNSQLTSSHPYASNPINWPFLITGISFWTENDTQKQIYMIGNVISWWAGVLSISIYCGVMAADALARRRGIYPIPSAVRSRMINSVGFFVATWAFHYLPFFVMNRQLFVHHYLPAHVISCLVTGAIFNFVGTETVNFPISRPGPLLKPGRVRPVMRNVLGKRSRAVCGAFVGALIIVFWWLSPLTYGTPGLSSYEVHQRKLLTSWTLHFAK</sequence>
<evidence type="ECO:0000256" key="15">
    <source>
        <dbReference type="SAM" id="MobiDB-lite"/>
    </source>
</evidence>
<comment type="similarity">
    <text evidence="3 14">Belongs to the glycosyltransferase 39 family.</text>
</comment>
<dbReference type="SMART" id="SM00472">
    <property type="entry name" value="MIR"/>
    <property type="match status" value="3"/>
</dbReference>
<evidence type="ECO:0000256" key="5">
    <source>
        <dbReference type="ARBA" id="ARBA00022676"/>
    </source>
</evidence>
<comment type="caution">
    <text evidence="17">The sequence shown here is derived from an EMBL/GenBank/DDBJ whole genome shotgun (WGS) entry which is preliminary data.</text>
</comment>
<dbReference type="PANTHER" id="PTHR10050:SF51">
    <property type="entry name" value="PROTEIN O-MANNOSYL-TRANSFERASE 1"/>
    <property type="match status" value="1"/>
</dbReference>
<comment type="catalytic activity">
    <reaction evidence="12 14">
        <text>a di-trans,poly-cis-dolichyl beta-D-mannosyl phosphate + L-threonyl-[protein] = 3-O-(alpha-D-mannosyl)-L-threonyl-[protein] + a di-trans,poly-cis-dolichyl phosphate + H(+)</text>
        <dbReference type="Rhea" id="RHEA:53396"/>
        <dbReference type="Rhea" id="RHEA-COMP:11060"/>
        <dbReference type="Rhea" id="RHEA-COMP:13547"/>
        <dbReference type="Rhea" id="RHEA-COMP:19498"/>
        <dbReference type="Rhea" id="RHEA-COMP:19501"/>
        <dbReference type="ChEBI" id="CHEBI:15378"/>
        <dbReference type="ChEBI" id="CHEBI:30013"/>
        <dbReference type="ChEBI" id="CHEBI:57683"/>
        <dbReference type="ChEBI" id="CHEBI:58211"/>
        <dbReference type="ChEBI" id="CHEBI:137323"/>
        <dbReference type="EC" id="2.4.1.109"/>
    </reaction>
</comment>
<dbReference type="Pfam" id="PF02366">
    <property type="entry name" value="PMT"/>
    <property type="match status" value="1"/>
</dbReference>
<feature type="domain" description="MIR" evidence="16">
    <location>
        <begin position="372"/>
        <end position="432"/>
    </location>
</feature>
<proteinExistence type="inferred from homology"/>